<dbReference type="GO" id="GO:0005886">
    <property type="term" value="C:plasma membrane"/>
    <property type="evidence" value="ECO:0007669"/>
    <property type="project" value="TreeGrafter"/>
</dbReference>
<dbReference type="PANTHER" id="PTHR30336:SF20">
    <property type="entry name" value="DUF218 DOMAIN-CONTAINING PROTEIN"/>
    <property type="match status" value="1"/>
</dbReference>
<sequence length="194" mass="21366">MEGNLKKVKSIILVTVVAGVIGIIGIPVTIAILGPESLIIESKPERSDAIIVLSGNKKRLGHAAGLYHDNYADYVILSNSKATDTTKEAAIQKGIPEDAIIEERKASSTFENAQFTEEIMKNNNLQSAIVVTSDYHSRRSKITFERIYDDDITLSYSVAPSNFNPDDGVSDWEHLTFVGEYVKLLGYSIKFLLS</sequence>
<reference evidence="3 4" key="1">
    <citation type="submission" date="2016-10" db="EMBL/GenBank/DDBJ databases">
        <authorList>
            <person name="de Groot N.N."/>
        </authorList>
    </citation>
    <scope>NUCLEOTIDE SEQUENCE [LARGE SCALE GENOMIC DNA]</scope>
    <source>
        <strain evidence="3 4">CCM7597</strain>
    </source>
</reference>
<keyword evidence="1" id="KW-1133">Transmembrane helix</keyword>
<evidence type="ECO:0000313" key="4">
    <source>
        <dbReference type="Proteomes" id="UP000198584"/>
    </source>
</evidence>
<evidence type="ECO:0000313" key="3">
    <source>
        <dbReference type="EMBL" id="SEA80933.1"/>
    </source>
</evidence>
<dbReference type="Gene3D" id="3.40.50.620">
    <property type="entry name" value="HUPs"/>
    <property type="match status" value="1"/>
</dbReference>
<keyword evidence="1" id="KW-0812">Transmembrane</keyword>
<keyword evidence="4" id="KW-1185">Reference proteome</keyword>
<organism evidence="3 4">
    <name type="scientific">Thalassobacillus cyri</name>
    <dbReference type="NCBI Taxonomy" id="571932"/>
    <lineage>
        <taxon>Bacteria</taxon>
        <taxon>Bacillati</taxon>
        <taxon>Bacillota</taxon>
        <taxon>Bacilli</taxon>
        <taxon>Bacillales</taxon>
        <taxon>Bacillaceae</taxon>
        <taxon>Thalassobacillus</taxon>
    </lineage>
</organism>
<evidence type="ECO:0000256" key="1">
    <source>
        <dbReference type="SAM" id="Phobius"/>
    </source>
</evidence>
<protein>
    <submittedName>
        <fullName evidence="3">DUF218 domain-containing protein</fullName>
    </submittedName>
</protein>
<name>A0A1H4E7C4_9BACI</name>
<gene>
    <name evidence="3" type="ORF">SAMN05421743_108169</name>
</gene>
<dbReference type="PANTHER" id="PTHR30336">
    <property type="entry name" value="INNER MEMBRANE PROTEIN, PROBABLE PERMEASE"/>
    <property type="match status" value="1"/>
</dbReference>
<dbReference type="EMBL" id="FNQR01000008">
    <property type="protein sequence ID" value="SEA80933.1"/>
    <property type="molecule type" value="Genomic_DNA"/>
</dbReference>
<dbReference type="InterPro" id="IPR003848">
    <property type="entry name" value="DUF218"/>
</dbReference>
<dbReference type="Pfam" id="PF02698">
    <property type="entry name" value="DUF218"/>
    <property type="match status" value="1"/>
</dbReference>
<dbReference type="InterPro" id="IPR051599">
    <property type="entry name" value="Cell_Envelope_Assoc"/>
</dbReference>
<dbReference type="OrthoDB" id="9782395at2"/>
<proteinExistence type="predicted"/>
<dbReference type="CDD" id="cd06259">
    <property type="entry name" value="YdcF-like"/>
    <property type="match status" value="1"/>
</dbReference>
<dbReference type="STRING" id="571932.SAMN05421743_108169"/>
<accession>A0A1H4E7C4</accession>
<dbReference type="AlphaFoldDB" id="A0A1H4E7C4"/>
<dbReference type="Proteomes" id="UP000198584">
    <property type="component" value="Unassembled WGS sequence"/>
</dbReference>
<dbReference type="InterPro" id="IPR014729">
    <property type="entry name" value="Rossmann-like_a/b/a_fold"/>
</dbReference>
<evidence type="ECO:0000259" key="2">
    <source>
        <dbReference type="Pfam" id="PF02698"/>
    </source>
</evidence>
<feature type="domain" description="DUF218" evidence="2">
    <location>
        <begin position="48"/>
        <end position="182"/>
    </location>
</feature>
<feature type="transmembrane region" description="Helical" evidence="1">
    <location>
        <begin position="12"/>
        <end position="34"/>
    </location>
</feature>
<keyword evidence="1" id="KW-0472">Membrane</keyword>